<accession>X1S3C5</accession>
<organism evidence="1">
    <name type="scientific">marine sediment metagenome</name>
    <dbReference type="NCBI Taxonomy" id="412755"/>
    <lineage>
        <taxon>unclassified sequences</taxon>
        <taxon>metagenomes</taxon>
        <taxon>ecological metagenomes</taxon>
    </lineage>
</organism>
<dbReference type="Gene3D" id="2.60.40.10">
    <property type="entry name" value="Immunoglobulins"/>
    <property type="match status" value="1"/>
</dbReference>
<comment type="caution">
    <text evidence="1">The sequence shown here is derived from an EMBL/GenBank/DDBJ whole genome shotgun (WGS) entry which is preliminary data.</text>
</comment>
<dbReference type="EMBL" id="BARW01007449">
    <property type="protein sequence ID" value="GAI87507.1"/>
    <property type="molecule type" value="Genomic_DNA"/>
</dbReference>
<dbReference type="AlphaFoldDB" id="X1S3C5"/>
<evidence type="ECO:0000313" key="1">
    <source>
        <dbReference type="EMBL" id="GAI87507.1"/>
    </source>
</evidence>
<feature type="non-terminal residue" evidence="1">
    <location>
        <position position="219"/>
    </location>
</feature>
<gene>
    <name evidence="1" type="ORF">S12H4_15501</name>
</gene>
<dbReference type="InterPro" id="IPR013783">
    <property type="entry name" value="Ig-like_fold"/>
</dbReference>
<reference evidence="1" key="1">
    <citation type="journal article" date="2014" name="Front. Microbiol.">
        <title>High frequency of phylogenetically diverse reductive dehalogenase-homologous genes in deep subseafloor sedimentary metagenomes.</title>
        <authorList>
            <person name="Kawai M."/>
            <person name="Futagami T."/>
            <person name="Toyoda A."/>
            <person name="Takaki Y."/>
            <person name="Nishi S."/>
            <person name="Hori S."/>
            <person name="Arai W."/>
            <person name="Tsubouchi T."/>
            <person name="Morono Y."/>
            <person name="Uchiyama I."/>
            <person name="Ito T."/>
            <person name="Fujiyama A."/>
            <person name="Inagaki F."/>
            <person name="Takami H."/>
        </authorList>
    </citation>
    <scope>NUCLEOTIDE SEQUENCE</scope>
    <source>
        <strain evidence="1">Expedition CK06-06</strain>
    </source>
</reference>
<name>X1S3C5_9ZZZZ</name>
<protein>
    <submittedName>
        <fullName evidence="1">Uncharacterized protein</fullName>
    </submittedName>
</protein>
<sequence length="219" mass="24064">MRRYVQPLSFALSLVIALLLALPASAQETSTSTGPSINLIIPRSDYVKTSYDRYRLGGHTEPGNTLTVNDEEFKVYPTGAFAGLLDLKPGANTITLIATSPENKSVVKTIQIERTPPLTTTSVDLLTIEDAMMLPTMDVELNAGDVLEVRMKGTPGLEASFSLGRVAKHVPMTEVPFSETKGLRGIYTGIYKVKPTDRLKTTPVKFHLKKSWRKKVSKK</sequence>
<proteinExistence type="predicted"/>